<evidence type="ECO:0000313" key="1">
    <source>
        <dbReference type="EMBL" id="CCI04273.1"/>
    </source>
</evidence>
<proteinExistence type="predicted"/>
<comment type="caution">
    <text evidence="1">The sequence shown here is derived from an EMBL/GenBank/DDBJ whole genome shotgun (WGS) entry which is preliminary data.</text>
</comment>
<organism evidence="1 2">
    <name type="scientific">Microcystis aeruginosa PCC 9443</name>
    <dbReference type="NCBI Taxonomy" id="1160281"/>
    <lineage>
        <taxon>Bacteria</taxon>
        <taxon>Bacillati</taxon>
        <taxon>Cyanobacteriota</taxon>
        <taxon>Cyanophyceae</taxon>
        <taxon>Oscillatoriophycideae</taxon>
        <taxon>Chroococcales</taxon>
        <taxon>Microcystaceae</taxon>
        <taxon>Microcystis</taxon>
    </lineage>
</organism>
<dbReference type="HOGENOM" id="CLU_3100800_0_0_3"/>
<gene>
    <name evidence="1" type="ORF">MICAC_5520011</name>
</gene>
<dbReference type="EMBL" id="CAIJ01000504">
    <property type="protein sequence ID" value="CCI04273.1"/>
    <property type="molecule type" value="Genomic_DNA"/>
</dbReference>
<name>I4G8L2_MICAE</name>
<accession>I4G8L2</accession>
<reference evidence="1 2" key="1">
    <citation type="submission" date="2012-04" db="EMBL/GenBank/DDBJ databases">
        <authorList>
            <person name="Genoscope - CEA"/>
        </authorList>
    </citation>
    <scope>NUCLEOTIDE SEQUENCE [LARGE SCALE GENOMIC DNA]</scope>
    <source>
        <strain evidence="1 2">9443</strain>
    </source>
</reference>
<evidence type="ECO:0000313" key="2">
    <source>
        <dbReference type="Proteomes" id="UP000003480"/>
    </source>
</evidence>
<protein>
    <submittedName>
        <fullName evidence="1">Uncharacterized protein</fullName>
    </submittedName>
</protein>
<sequence>MLQQAKIKIHLKSHESWLYPPLYHAQKRVSQISLPQTASFKETYHRSFLES</sequence>
<dbReference type="Proteomes" id="UP000003480">
    <property type="component" value="Unassembled WGS sequence"/>
</dbReference>
<dbReference type="AlphaFoldDB" id="I4G8L2"/>